<accession>A0AAV8Y2N0</accession>
<comment type="caution">
    <text evidence="2">The sequence shown here is derived from an EMBL/GenBank/DDBJ whole genome shotgun (WGS) entry which is preliminary data.</text>
</comment>
<organism evidence="2 3">
    <name type="scientific">Aromia moschata</name>
    <dbReference type="NCBI Taxonomy" id="1265417"/>
    <lineage>
        <taxon>Eukaryota</taxon>
        <taxon>Metazoa</taxon>
        <taxon>Ecdysozoa</taxon>
        <taxon>Arthropoda</taxon>
        <taxon>Hexapoda</taxon>
        <taxon>Insecta</taxon>
        <taxon>Pterygota</taxon>
        <taxon>Neoptera</taxon>
        <taxon>Endopterygota</taxon>
        <taxon>Coleoptera</taxon>
        <taxon>Polyphaga</taxon>
        <taxon>Cucujiformia</taxon>
        <taxon>Chrysomeloidea</taxon>
        <taxon>Cerambycidae</taxon>
        <taxon>Cerambycinae</taxon>
        <taxon>Callichromatini</taxon>
        <taxon>Aromia</taxon>
    </lineage>
</organism>
<dbReference type="Proteomes" id="UP001162162">
    <property type="component" value="Unassembled WGS sequence"/>
</dbReference>
<dbReference type="AlphaFoldDB" id="A0AAV8Y2N0"/>
<gene>
    <name evidence="2" type="ORF">NQ318_011217</name>
</gene>
<keyword evidence="3" id="KW-1185">Reference proteome</keyword>
<reference evidence="2" key="1">
    <citation type="journal article" date="2023" name="Insect Mol. Biol.">
        <title>Genome sequencing provides insights into the evolution of gene families encoding plant cell wall-degrading enzymes in longhorned beetles.</title>
        <authorList>
            <person name="Shin N.R."/>
            <person name="Okamura Y."/>
            <person name="Kirsch R."/>
            <person name="Pauchet Y."/>
        </authorList>
    </citation>
    <scope>NUCLEOTIDE SEQUENCE</scope>
    <source>
        <strain evidence="2">AMC_N1</strain>
    </source>
</reference>
<keyword evidence="1" id="KW-0732">Signal</keyword>
<proteinExistence type="predicted"/>
<evidence type="ECO:0000313" key="3">
    <source>
        <dbReference type="Proteomes" id="UP001162162"/>
    </source>
</evidence>
<protein>
    <submittedName>
        <fullName evidence="2">Uncharacterized protein</fullName>
    </submittedName>
</protein>
<name>A0AAV8Y2N0_9CUCU</name>
<feature type="signal peptide" evidence="1">
    <location>
        <begin position="1"/>
        <end position="30"/>
    </location>
</feature>
<sequence length="89" mass="10192">MSSLLQMADLKKLSLVTTIFLLLYLHEVHSTTILDATDKCILICDRCYKGDVLLSCANDCLFTSGMIYQHWKRECPFFEDAPPSVQQIF</sequence>
<evidence type="ECO:0000256" key="1">
    <source>
        <dbReference type="SAM" id="SignalP"/>
    </source>
</evidence>
<dbReference type="EMBL" id="JAPWTK010000224">
    <property type="protein sequence ID" value="KAJ8945236.1"/>
    <property type="molecule type" value="Genomic_DNA"/>
</dbReference>
<feature type="chain" id="PRO_5043843819" evidence="1">
    <location>
        <begin position="31"/>
        <end position="89"/>
    </location>
</feature>
<evidence type="ECO:0000313" key="2">
    <source>
        <dbReference type="EMBL" id="KAJ8945236.1"/>
    </source>
</evidence>